<dbReference type="OrthoDB" id="7030467at2"/>
<gene>
    <name evidence="4" type="ORF">HMPREF1872_00422</name>
</gene>
<keyword evidence="5" id="KW-1185">Reference proteome</keyword>
<dbReference type="EMBL" id="LSCV01000005">
    <property type="protein sequence ID" value="KXB42248.1"/>
    <property type="molecule type" value="Genomic_DNA"/>
</dbReference>
<organism evidence="4 5">
    <name type="scientific">Amygdalobacter nucleatus</name>
    <dbReference type="NCBI Taxonomy" id="3029274"/>
    <lineage>
        <taxon>Bacteria</taxon>
        <taxon>Bacillati</taxon>
        <taxon>Bacillota</taxon>
        <taxon>Clostridia</taxon>
        <taxon>Eubacteriales</taxon>
        <taxon>Oscillospiraceae</taxon>
        <taxon>Amygdalobacter</taxon>
    </lineage>
</organism>
<comment type="caution">
    <text evidence="4">The sequence shown here is derived from an EMBL/GenBank/DDBJ whole genome shotgun (WGS) entry which is preliminary data.</text>
</comment>
<dbReference type="PANTHER" id="PTHR40588:SF1">
    <property type="entry name" value="MRNA INTERFERASE TOXIN YAFQ"/>
    <property type="match status" value="1"/>
</dbReference>
<evidence type="ECO:0000313" key="5">
    <source>
        <dbReference type="Proteomes" id="UP000070080"/>
    </source>
</evidence>
<dbReference type="NCBIfam" id="TIGR02385">
    <property type="entry name" value="RelE_StbE"/>
    <property type="match status" value="1"/>
</dbReference>
<evidence type="ECO:0000256" key="2">
    <source>
        <dbReference type="ARBA" id="ARBA00061366"/>
    </source>
</evidence>
<dbReference type="GO" id="GO:0004521">
    <property type="term" value="F:RNA endonuclease activity"/>
    <property type="evidence" value="ECO:0007669"/>
    <property type="project" value="TreeGrafter"/>
</dbReference>
<comment type="similarity">
    <text evidence="2">Belongs to the RelE toxin family. YafQ subfamily.</text>
</comment>
<dbReference type="FunFam" id="3.30.2310.20:FF:000003">
    <property type="entry name" value="Type II toxin-antitoxin system YafQ family toxin"/>
    <property type="match status" value="1"/>
</dbReference>
<evidence type="ECO:0000256" key="3">
    <source>
        <dbReference type="PIRSR" id="PIRSR006156-1"/>
    </source>
</evidence>
<keyword evidence="1" id="KW-1277">Toxin-antitoxin system</keyword>
<dbReference type="SUPFAM" id="SSF143011">
    <property type="entry name" value="RelE-like"/>
    <property type="match status" value="1"/>
</dbReference>
<dbReference type="Pfam" id="PF15738">
    <property type="entry name" value="YafQ_toxin"/>
    <property type="match status" value="1"/>
</dbReference>
<dbReference type="InterPro" id="IPR007712">
    <property type="entry name" value="RelE/ParE_toxin"/>
</dbReference>
<reference evidence="5" key="1">
    <citation type="submission" date="2016-01" db="EMBL/GenBank/DDBJ databases">
        <authorList>
            <person name="Mitreva M."/>
            <person name="Pepin K.H."/>
            <person name="Mihindukulasuriya K.A."/>
            <person name="Fulton R."/>
            <person name="Fronick C."/>
            <person name="O'Laughlin M."/>
            <person name="Miner T."/>
            <person name="Herter B."/>
            <person name="Rosa B.A."/>
            <person name="Cordes M."/>
            <person name="Tomlinson C."/>
            <person name="Wollam A."/>
            <person name="Palsikar V.B."/>
            <person name="Mardis E.R."/>
            <person name="Wilson R.K."/>
        </authorList>
    </citation>
    <scope>NUCLEOTIDE SEQUENCE [LARGE SCALE GENOMIC DNA]</scope>
    <source>
        <strain evidence="5">KA00274</strain>
    </source>
</reference>
<dbReference type="AlphaFoldDB" id="A0A133YGD9"/>
<proteinExistence type="inferred from homology"/>
<name>A0A133YGD9_9FIRM</name>
<evidence type="ECO:0000256" key="1">
    <source>
        <dbReference type="ARBA" id="ARBA00022649"/>
    </source>
</evidence>
<dbReference type="InterPro" id="IPR004386">
    <property type="entry name" value="Toxin_YafQ-like"/>
</dbReference>
<dbReference type="PIRSF" id="PIRSF006156">
    <property type="entry name" value="YafQ"/>
    <property type="match status" value="1"/>
</dbReference>
<dbReference type="Gene3D" id="3.30.2310.20">
    <property type="entry name" value="RelE-like"/>
    <property type="match status" value="1"/>
</dbReference>
<dbReference type="GO" id="GO:0006402">
    <property type="term" value="P:mRNA catabolic process"/>
    <property type="evidence" value="ECO:0007669"/>
    <property type="project" value="TreeGrafter"/>
</dbReference>
<accession>A0A133YGD9</accession>
<evidence type="ECO:0000313" key="4">
    <source>
        <dbReference type="EMBL" id="KXB42248.1"/>
    </source>
</evidence>
<sequence length="93" mass="10941">MSLQIVLSKRFKKDLKLAKRRGLDLNLLNKIVDKLANGEKLDEKYRDHEQFGDLFGFRECHIKPDWMLVYRIDGCNLVLFLNRTGSHADLFSM</sequence>
<protein>
    <submittedName>
        <fullName evidence="4">Addiction module toxin, RelE/StbE family</fullName>
    </submittedName>
</protein>
<dbReference type="Proteomes" id="UP000070080">
    <property type="component" value="Unassembled WGS sequence"/>
</dbReference>
<dbReference type="PANTHER" id="PTHR40588">
    <property type="entry name" value="MRNA INTERFERASE TOXIN YAFQ"/>
    <property type="match status" value="1"/>
</dbReference>
<dbReference type="GO" id="GO:0006415">
    <property type="term" value="P:translational termination"/>
    <property type="evidence" value="ECO:0007669"/>
    <property type="project" value="TreeGrafter"/>
</dbReference>
<dbReference type="InterPro" id="IPR035093">
    <property type="entry name" value="RelE/ParE_toxin_dom_sf"/>
</dbReference>
<dbReference type="STRING" id="1497955.HMPREF1872_00422"/>
<feature type="active site" description="Proton donor" evidence="3">
    <location>
        <position position="87"/>
    </location>
</feature>
<dbReference type="RefSeq" id="WP_066713315.1">
    <property type="nucleotide sequence ID" value="NZ_JARFNM010000001.1"/>
</dbReference>